<comment type="caution">
    <text evidence="1">The sequence shown here is derived from an EMBL/GenBank/DDBJ whole genome shotgun (WGS) entry which is preliminary data.</text>
</comment>
<dbReference type="PATRIC" id="fig|1293439.3.peg.144"/>
<evidence type="ECO:0000313" key="2">
    <source>
        <dbReference type="Proteomes" id="UP000033411"/>
    </source>
</evidence>
<dbReference type="Proteomes" id="UP000033411">
    <property type="component" value="Unassembled WGS sequence"/>
</dbReference>
<dbReference type="RefSeq" id="WP_046137740.1">
    <property type="nucleotide sequence ID" value="NZ_LANJ01000001.1"/>
</dbReference>
<dbReference type="AlphaFoldDB" id="A0A0F5QN59"/>
<evidence type="ECO:0000313" key="1">
    <source>
        <dbReference type="EMBL" id="KKC41494.1"/>
    </source>
</evidence>
<dbReference type="OrthoDB" id="7960896at2"/>
<reference evidence="1 2" key="1">
    <citation type="submission" date="2015-03" db="EMBL/GenBank/DDBJ databases">
        <authorList>
            <person name="Lepp D."/>
            <person name="Hassan Y.I."/>
            <person name="Li X.-Z."/>
            <person name="Zhou T."/>
        </authorList>
    </citation>
    <scope>NUCLEOTIDE SEQUENCE [LARGE SCALE GENOMIC DNA]</scope>
    <source>
        <strain evidence="1 2">E84</strain>
    </source>
</reference>
<protein>
    <submittedName>
        <fullName evidence="1">Uncharacterized protein</fullName>
    </submittedName>
</protein>
<sequence length="142" mass="15423">MVAGAIIASAVGFTVPGAVVQTFADELIERFTATGVDPSKLVRIKDKDYIVDQEDWVSSVPLQTARVKKIEFGRVSYVTIATTSTGTYSTDALFSNHVQYPGISVQQVKPPAVTFAIWRNGSWSTVETANAASFVTINIHQR</sequence>
<accession>A0A0F5QN59</accession>
<dbReference type="STRING" id="1293439.WH87_00690"/>
<organism evidence="1 2">
    <name type="scientific">Devosia epidermidihirudinis</name>
    <dbReference type="NCBI Taxonomy" id="1293439"/>
    <lineage>
        <taxon>Bacteria</taxon>
        <taxon>Pseudomonadati</taxon>
        <taxon>Pseudomonadota</taxon>
        <taxon>Alphaproteobacteria</taxon>
        <taxon>Hyphomicrobiales</taxon>
        <taxon>Devosiaceae</taxon>
        <taxon>Devosia</taxon>
    </lineage>
</organism>
<gene>
    <name evidence="1" type="ORF">WH87_00690</name>
</gene>
<keyword evidence="2" id="KW-1185">Reference proteome</keyword>
<dbReference type="EMBL" id="LANJ01000001">
    <property type="protein sequence ID" value="KKC41494.1"/>
    <property type="molecule type" value="Genomic_DNA"/>
</dbReference>
<proteinExistence type="predicted"/>
<name>A0A0F5QN59_9HYPH</name>